<evidence type="ECO:0000256" key="1">
    <source>
        <dbReference type="SAM" id="Coils"/>
    </source>
</evidence>
<dbReference type="EMBL" id="BRXZ01007089">
    <property type="protein sequence ID" value="GMI24048.1"/>
    <property type="molecule type" value="Genomic_DNA"/>
</dbReference>
<feature type="coiled-coil region" evidence="1">
    <location>
        <begin position="74"/>
        <end position="101"/>
    </location>
</feature>
<name>A0A9W7FYF6_9STRA</name>
<accession>A0A9W7FYF6</accession>
<protein>
    <submittedName>
        <fullName evidence="3">Uncharacterized protein</fullName>
    </submittedName>
</protein>
<evidence type="ECO:0000256" key="2">
    <source>
        <dbReference type="SAM" id="MobiDB-lite"/>
    </source>
</evidence>
<proteinExistence type="predicted"/>
<feature type="region of interest" description="Disordered" evidence="2">
    <location>
        <begin position="18"/>
        <end position="44"/>
    </location>
</feature>
<dbReference type="AlphaFoldDB" id="A0A9W7FYF6"/>
<keyword evidence="4" id="KW-1185">Reference proteome</keyword>
<comment type="caution">
    <text evidence="3">The sequence shown here is derived from an EMBL/GenBank/DDBJ whole genome shotgun (WGS) entry which is preliminary data.</text>
</comment>
<dbReference type="Proteomes" id="UP001165082">
    <property type="component" value="Unassembled WGS sequence"/>
</dbReference>
<gene>
    <name evidence="3" type="ORF">TrRE_jg2920</name>
</gene>
<evidence type="ECO:0000313" key="3">
    <source>
        <dbReference type="EMBL" id="GMI24048.1"/>
    </source>
</evidence>
<keyword evidence="1" id="KW-0175">Coiled coil</keyword>
<sequence>MKEDVGSRPLVDTIKLVSRRSIKASDKEEDNEVEGNGTKAADEEEIRRLRVSLESNEEGMEENRVKFMAKEKEVQERDEQIQERDEKIARLEERIARFEERGG</sequence>
<organism evidence="3 4">
    <name type="scientific">Triparma retinervis</name>
    <dbReference type="NCBI Taxonomy" id="2557542"/>
    <lineage>
        <taxon>Eukaryota</taxon>
        <taxon>Sar</taxon>
        <taxon>Stramenopiles</taxon>
        <taxon>Ochrophyta</taxon>
        <taxon>Bolidophyceae</taxon>
        <taxon>Parmales</taxon>
        <taxon>Triparmaceae</taxon>
        <taxon>Triparma</taxon>
    </lineage>
</organism>
<evidence type="ECO:0000313" key="4">
    <source>
        <dbReference type="Proteomes" id="UP001165082"/>
    </source>
</evidence>
<reference evidence="3" key="1">
    <citation type="submission" date="2022-07" db="EMBL/GenBank/DDBJ databases">
        <title>Genome analysis of Parmales, a sister group of diatoms, reveals the evolutionary specialization of diatoms from phago-mixotrophs to photoautotrophs.</title>
        <authorList>
            <person name="Ban H."/>
            <person name="Sato S."/>
            <person name="Yoshikawa S."/>
            <person name="Kazumasa Y."/>
            <person name="Nakamura Y."/>
            <person name="Ichinomiya M."/>
            <person name="Saitoh K."/>
            <person name="Sato N."/>
            <person name="Blanc-Mathieu R."/>
            <person name="Endo H."/>
            <person name="Kuwata A."/>
            <person name="Ogata H."/>
        </authorList>
    </citation>
    <scope>NUCLEOTIDE SEQUENCE</scope>
</reference>